<protein>
    <submittedName>
        <fullName evidence="1">Uncharacterized protein</fullName>
    </submittedName>
</protein>
<reference evidence="1 2" key="1">
    <citation type="submission" date="2020-01" db="EMBL/GenBank/DDBJ databases">
        <title>Herbidospora sp. NEAU-GS84 nov., a novel actinomycete isolated from soil.</title>
        <authorList>
            <person name="Han L."/>
        </authorList>
    </citation>
    <scope>NUCLEOTIDE SEQUENCE [LARGE SCALE GENOMIC DNA]</scope>
    <source>
        <strain evidence="1 2">NEAU-GS84</strain>
    </source>
</reference>
<name>A0A7C9NE37_9ACTN</name>
<accession>A0A7C9NE37</accession>
<dbReference type="AlphaFoldDB" id="A0A7C9NE37"/>
<gene>
    <name evidence="1" type="ORF">GT755_12260</name>
</gene>
<evidence type="ECO:0000313" key="1">
    <source>
        <dbReference type="EMBL" id="NAS22455.1"/>
    </source>
</evidence>
<dbReference type="Proteomes" id="UP000479526">
    <property type="component" value="Unassembled WGS sequence"/>
</dbReference>
<dbReference type="EMBL" id="WXEW01000003">
    <property type="protein sequence ID" value="NAS22455.1"/>
    <property type="molecule type" value="Genomic_DNA"/>
</dbReference>
<keyword evidence="2" id="KW-1185">Reference proteome</keyword>
<proteinExistence type="predicted"/>
<comment type="caution">
    <text evidence="1">The sequence shown here is derived from an EMBL/GenBank/DDBJ whole genome shotgun (WGS) entry which is preliminary data.</text>
</comment>
<evidence type="ECO:0000313" key="2">
    <source>
        <dbReference type="Proteomes" id="UP000479526"/>
    </source>
</evidence>
<dbReference type="RefSeq" id="WP_161479824.1">
    <property type="nucleotide sequence ID" value="NZ_WXEW01000003.1"/>
</dbReference>
<sequence>MSSIPSESLKTAVAGLRTGNAPAHPQAFAAKLADWLEMTSTVHYRILVAVAAGQRSDPALSRPMSDLGHALTVARTYLGEEQPGPRRGDAVETWLKARRDQAAEADRDAIDALLDAYRLHVDYGVPLGVELPEEVAGRG</sequence>
<organism evidence="1 2">
    <name type="scientific">Herbidospora solisilvae</name>
    <dbReference type="NCBI Taxonomy" id="2696284"/>
    <lineage>
        <taxon>Bacteria</taxon>
        <taxon>Bacillati</taxon>
        <taxon>Actinomycetota</taxon>
        <taxon>Actinomycetes</taxon>
        <taxon>Streptosporangiales</taxon>
        <taxon>Streptosporangiaceae</taxon>
        <taxon>Herbidospora</taxon>
    </lineage>
</organism>